<gene>
    <name evidence="6" type="ORF">IM53_011940</name>
</gene>
<dbReference type="Gene3D" id="3.40.50.300">
    <property type="entry name" value="P-loop containing nucleotide triphosphate hydrolases"/>
    <property type="match status" value="1"/>
</dbReference>
<name>A0A1V9H641_9XANT</name>
<dbReference type="CDD" id="cd03220">
    <property type="entry name" value="ABC_KpsT_Wzt"/>
    <property type="match status" value="1"/>
</dbReference>
<evidence type="ECO:0000313" key="6">
    <source>
        <dbReference type="EMBL" id="OQP78296.1"/>
    </source>
</evidence>
<dbReference type="RefSeq" id="WP_057679553.1">
    <property type="nucleotide sequence ID" value="NZ_CP041380.1"/>
</dbReference>
<evidence type="ECO:0000313" key="7">
    <source>
        <dbReference type="Proteomes" id="UP000050546"/>
    </source>
</evidence>
<proteinExistence type="inferred from homology"/>
<dbReference type="SMART" id="SM00382">
    <property type="entry name" value="AAA"/>
    <property type="match status" value="1"/>
</dbReference>
<reference evidence="6 7" key="1">
    <citation type="journal article" date="2016" name="Plant Pathol.">
        <title>Genetic characterization of strains named as Xanthomonas axonopodis pv. dieffenbachiae leads to a taxonomic revision of the X. axonopodis species complex.</title>
        <authorList>
            <person name="Constantin E.C."/>
            <person name="Cleenwerck I."/>
            <person name="Maes M."/>
            <person name="Baeyen S."/>
            <person name="Van Malderghem C."/>
            <person name="De Vos P."/>
            <person name="Cottyn B."/>
        </authorList>
    </citation>
    <scope>NUCLEOTIDE SEQUENCE [LARGE SCALE GENOMIC DNA]</scope>
    <source>
        <strain evidence="6 7">LMG 25940</strain>
    </source>
</reference>
<dbReference type="GeneID" id="93992708"/>
<dbReference type="Proteomes" id="UP000050546">
    <property type="component" value="Unassembled WGS sequence"/>
</dbReference>
<dbReference type="Pfam" id="PF14524">
    <property type="entry name" value="Wzt_C"/>
    <property type="match status" value="1"/>
</dbReference>
<keyword evidence="3" id="KW-0547">Nucleotide-binding</keyword>
<dbReference type="PROSITE" id="PS50893">
    <property type="entry name" value="ABC_TRANSPORTER_2"/>
    <property type="match status" value="1"/>
</dbReference>
<dbReference type="InterPro" id="IPR015860">
    <property type="entry name" value="ABC_transpr_TagH-like"/>
</dbReference>
<dbReference type="CDD" id="cd10147">
    <property type="entry name" value="Wzt_C-like"/>
    <property type="match status" value="1"/>
</dbReference>
<dbReference type="Pfam" id="PF00005">
    <property type="entry name" value="ABC_tran"/>
    <property type="match status" value="1"/>
</dbReference>
<feature type="domain" description="ABC transporter" evidence="5">
    <location>
        <begin position="34"/>
        <end position="254"/>
    </location>
</feature>
<reference evidence="6 7" key="2">
    <citation type="journal article" date="2017" name="Plant Pathol.">
        <title>Pathogenicity and virulence gene content of Xanthomonas strains infecting Araceae, formerly known as Xanthomonas axonopodis pv. dieffenbachiae.</title>
        <authorList>
            <person name="Constantin E.C."/>
            <person name="Haegeman A."/>
            <person name="Van Vaerenbergh J."/>
            <person name="Baeyen S."/>
            <person name="Van Malderghem C."/>
            <person name="Maes M."/>
            <person name="Cottyn B."/>
        </authorList>
    </citation>
    <scope>NUCLEOTIDE SEQUENCE [LARGE SCALE GENOMIC DNA]</scope>
    <source>
        <strain evidence="6 7">LMG 25940</strain>
    </source>
</reference>
<comment type="caution">
    <text evidence="6">The sequence shown here is derived from an EMBL/GenBank/DDBJ whole genome shotgun (WGS) entry which is preliminary data.</text>
</comment>
<keyword evidence="4 6" id="KW-0067">ATP-binding</keyword>
<dbReference type="InterPro" id="IPR027417">
    <property type="entry name" value="P-loop_NTPase"/>
</dbReference>
<dbReference type="InterPro" id="IPR003439">
    <property type="entry name" value="ABC_transporter-like_ATP-bd"/>
</dbReference>
<dbReference type="AlphaFoldDB" id="A0A1V9H641"/>
<dbReference type="InterPro" id="IPR003593">
    <property type="entry name" value="AAA+_ATPase"/>
</dbReference>
<dbReference type="PANTHER" id="PTHR46743:SF2">
    <property type="entry name" value="TEICHOIC ACIDS EXPORT ATP-BINDING PROTEIN TAGH"/>
    <property type="match status" value="1"/>
</dbReference>
<evidence type="ECO:0000256" key="2">
    <source>
        <dbReference type="ARBA" id="ARBA00022448"/>
    </source>
</evidence>
<dbReference type="SUPFAM" id="SSF52540">
    <property type="entry name" value="P-loop containing nucleoside triphosphate hydrolases"/>
    <property type="match status" value="1"/>
</dbReference>
<keyword evidence="2" id="KW-0813">Transport</keyword>
<dbReference type="InterPro" id="IPR029439">
    <property type="entry name" value="Wzt_C"/>
</dbReference>
<dbReference type="GO" id="GO:0140359">
    <property type="term" value="F:ABC-type transporter activity"/>
    <property type="evidence" value="ECO:0007669"/>
    <property type="project" value="InterPro"/>
</dbReference>
<comment type="similarity">
    <text evidence="1">Belongs to the ABC transporter superfamily.</text>
</comment>
<dbReference type="Gene3D" id="2.70.50.60">
    <property type="entry name" value="abc- transporter (atp binding component) like domain"/>
    <property type="match status" value="1"/>
</dbReference>
<protein>
    <submittedName>
        <fullName evidence="6">ABC transporter ATP-binding protein</fullName>
    </submittedName>
</protein>
<dbReference type="GO" id="GO:0016887">
    <property type="term" value="F:ATP hydrolysis activity"/>
    <property type="evidence" value="ECO:0007669"/>
    <property type="project" value="InterPro"/>
</dbReference>
<dbReference type="EMBL" id="JPYI02000075">
    <property type="protein sequence ID" value="OQP78296.1"/>
    <property type="molecule type" value="Genomic_DNA"/>
</dbReference>
<sequence length="448" mass="49776">MPELAIQVSGVSKCYQVYDKPHDRIKQAVVPRMRRAIGLDSNRYFKEFWALHDLSFEVRKGDTVGIIGRNGSGKSTLLQMICGTLTPTTGDIKVKGRVAALLELGAGFNPEFTGRENVFMSAAILGLSHEQVVERFDRIVAFADIGDFVDQPVKVYSSGMYVRLAFAVIAHVDADILVVDEALAVGDAVFVQKCMRFLRSFRERGTLLFVSHDTNSVLSFCQSAIWLDKGVMRMHSSAQETTQAYIEYCAQESYGDEVKLQALDRREIKGSISPSGRAPIKTVEEVTLEMFDNIAHSDGWKSGEASIESVSLTNIDDPSRPFFYGGEHVLLRISAQVHRDMNSPIVGFFVKDSLGQSLFGEHTYTHVQPPMELKAGQAVEAEFEFYLPLLPNGDYSMTVSIAEGDPVTNTQHHWLHDAVILKVSSPTLRYGLVGIPFDRVQMQVVDNP</sequence>
<dbReference type="GO" id="GO:0005524">
    <property type="term" value="F:ATP binding"/>
    <property type="evidence" value="ECO:0007669"/>
    <property type="project" value="UniProtKB-KW"/>
</dbReference>
<dbReference type="InterPro" id="IPR050683">
    <property type="entry name" value="Bact_Polysacc_Export_ATP-bd"/>
</dbReference>
<accession>A0A1V9H641</accession>
<organism evidence="6 7">
    <name type="scientific">Xanthomonas phaseoli pv. dieffenbachiae</name>
    <dbReference type="NCBI Taxonomy" id="92828"/>
    <lineage>
        <taxon>Bacteria</taxon>
        <taxon>Pseudomonadati</taxon>
        <taxon>Pseudomonadota</taxon>
        <taxon>Gammaproteobacteria</taxon>
        <taxon>Lysobacterales</taxon>
        <taxon>Lysobacteraceae</taxon>
        <taxon>Xanthomonas</taxon>
    </lineage>
</organism>
<dbReference type="PANTHER" id="PTHR46743">
    <property type="entry name" value="TEICHOIC ACIDS EXPORT ATP-BINDING PROTEIN TAGH"/>
    <property type="match status" value="1"/>
</dbReference>
<evidence type="ECO:0000256" key="3">
    <source>
        <dbReference type="ARBA" id="ARBA00022741"/>
    </source>
</evidence>
<dbReference type="STRING" id="1437877.GCA_001564415_00172"/>
<evidence type="ECO:0000256" key="1">
    <source>
        <dbReference type="ARBA" id="ARBA00005417"/>
    </source>
</evidence>
<evidence type="ECO:0000256" key="4">
    <source>
        <dbReference type="ARBA" id="ARBA00022840"/>
    </source>
</evidence>
<dbReference type="GO" id="GO:0016020">
    <property type="term" value="C:membrane"/>
    <property type="evidence" value="ECO:0007669"/>
    <property type="project" value="InterPro"/>
</dbReference>
<evidence type="ECO:0000259" key="5">
    <source>
        <dbReference type="PROSITE" id="PS50893"/>
    </source>
</evidence>